<accession>Q9LTQ9</accession>
<feature type="region of interest" description="Disordered" evidence="1">
    <location>
        <begin position="27"/>
        <end position="56"/>
    </location>
</feature>
<dbReference type="ExpressionAtlas" id="Q9LTQ9">
    <property type="expression patterns" value="baseline and differential"/>
</dbReference>
<evidence type="ECO:0000256" key="1">
    <source>
        <dbReference type="SAM" id="MobiDB-lite"/>
    </source>
</evidence>
<reference key="2">
    <citation type="journal article" date="2000" name="Nature">
        <title>Sequence and analysis of chromosome 3 of the plant Arabidopsis thaliana.</title>
        <authorList>
            <consortium name="European Union Chromosome 3 Arabidopsis Sequencing Consortium"/>
            <consortium name="Institute for Genomic Research"/>
            <consortium name="Kazusa DNA Research Institute"/>
            <person name="Salanoubat M."/>
            <person name="Lemcke K."/>
            <person name="Rieger M."/>
            <person name="Ansorge W."/>
            <person name="Unseld M."/>
            <person name="Fartmann B."/>
            <person name="Valle G."/>
            <person name="Blocker H."/>
            <person name="Perez-Alonso M."/>
            <person name="Obermaier B."/>
            <person name="Delseny M."/>
            <person name="Boutry M."/>
            <person name="Grivell L.A."/>
            <person name="Mache R."/>
            <person name="Puigdomenech P."/>
            <person name="De Simone V."/>
            <person name="Choisne N."/>
            <person name="Artiguenave F."/>
            <person name="Robert C."/>
            <person name="Brottier P."/>
            <person name="Wincker P."/>
            <person name="Cattolico L."/>
            <person name="Weissenbach J."/>
            <person name="Saurin W."/>
            <person name="Quetier F."/>
            <person name="Schafer M."/>
            <person name="Muller-Auer S."/>
            <person name="Gabel C."/>
            <person name="Fuchs M."/>
            <person name="Benes V."/>
            <person name="Wurmbach E."/>
            <person name="Drzonek H."/>
            <person name="Erfle H."/>
            <person name="Jordan N."/>
            <person name="Bangert S."/>
            <person name="Wiedelmann R."/>
            <person name="Kranz H."/>
            <person name="Voss H."/>
            <person name="Holland R."/>
            <person name="Brandt P."/>
            <person name="Nyakatura G."/>
            <person name="Vezzi A."/>
            <person name="D'Angelo M."/>
            <person name="Pallavicini A."/>
            <person name="Toppo S."/>
            <person name="Simionati B."/>
            <person name="Conrad A."/>
            <person name="Hornischer K."/>
            <person name="Kauer G."/>
            <person name="Lohnert T.H."/>
            <person name="Nordsiek G."/>
            <person name="Reichelt J."/>
            <person name="Scharfe M."/>
            <person name="Schon O."/>
            <person name="Bargues M."/>
            <person name="Terol J."/>
            <person name="Climent J."/>
            <person name="Navarro P."/>
            <person name="Collado C."/>
            <person name="Perez-Perez A."/>
            <person name="Ottenwalder B."/>
            <person name="Duchemin D."/>
            <person name="Cooke R."/>
            <person name="Laudie M."/>
            <person name="Berger-Llauro C."/>
            <person name="Purnelle B."/>
            <person name="Masuy D."/>
            <person name="de Haan M."/>
            <person name="Maarse A.C."/>
            <person name="Alcaraz J.P."/>
            <person name="Cottet A."/>
            <person name="Casacuberta E."/>
            <person name="Monfort A."/>
            <person name="Argiriou A."/>
            <person name="flores M."/>
            <person name="Liguori R."/>
            <person name="Vitale D."/>
            <person name="Mannhaupt G."/>
            <person name="Haase D."/>
            <person name="Schoof H."/>
            <person name="Rudd S."/>
            <person name="Zaccaria P."/>
            <person name="Mewes H.W."/>
            <person name="Mayer K.F."/>
            <person name="Kaul S."/>
            <person name="Town C.D."/>
            <person name="Koo H.L."/>
            <person name="Tallon L.J."/>
            <person name="Jenkins J."/>
            <person name="Rooney T."/>
            <person name="Rizzo M."/>
            <person name="Walts A."/>
            <person name="Utterback T."/>
            <person name="Fujii C.Y."/>
            <person name="Shea T.P."/>
            <person name="Creasy T.H."/>
            <person name="Haas B."/>
            <person name="Maiti R."/>
            <person name="Wu D."/>
            <person name="Peterson J."/>
            <person name="Van Aken S."/>
            <person name="Pai G."/>
            <person name="Militscher J."/>
            <person name="Sellers P."/>
            <person name="Gill J.E."/>
            <person name="Feldblyum T.V."/>
            <person name="Preuss D."/>
            <person name="Lin X."/>
            <person name="Nierman W.C."/>
            <person name="Salzberg S.L."/>
            <person name="White O."/>
            <person name="Venter J.C."/>
            <person name="Fraser C.M."/>
            <person name="Kaneko T."/>
            <person name="Nakamura Y."/>
            <person name="Sato S."/>
            <person name="Kato T."/>
            <person name="Asamizu E."/>
            <person name="Sasamoto S."/>
            <person name="Kimura T."/>
            <person name="Idesawa K."/>
            <person name="Kawashima K."/>
            <person name="Kishida Y."/>
            <person name="Kiyokawa C."/>
            <person name="Kohara M."/>
            <person name="Matsumoto M."/>
            <person name="Matsuno A."/>
            <person name="Muraki A."/>
            <person name="Nakayama S."/>
            <person name="Nakazaki N."/>
            <person name="Shinpo S."/>
            <person name="Takeuchi C."/>
            <person name="Wada T."/>
            <person name="Watanabe A."/>
            <person name="Yamada M."/>
            <person name="Yasuda M."/>
            <person name="Tabata S."/>
        </authorList>
    </citation>
    <scope>NUCLEOTIDE SEQUENCE [LARGE SCALE GENOMIC DNA]</scope>
    <source>
        <strain>cv. Columbia</strain>
    </source>
</reference>
<evidence type="ECO:0000313" key="2">
    <source>
        <dbReference type="EMBL" id="BAB02815.1"/>
    </source>
</evidence>
<organism evidence="2">
    <name type="scientific">Arabidopsis thaliana</name>
    <name type="common">Mouse-ear cress</name>
    <dbReference type="NCBI Taxonomy" id="3702"/>
    <lineage>
        <taxon>Eukaryota</taxon>
        <taxon>Viridiplantae</taxon>
        <taxon>Streptophyta</taxon>
        <taxon>Embryophyta</taxon>
        <taxon>Tracheophyta</taxon>
        <taxon>Spermatophyta</taxon>
        <taxon>Magnoliopsida</taxon>
        <taxon>eudicotyledons</taxon>
        <taxon>Gunneridae</taxon>
        <taxon>Pentapetalae</taxon>
        <taxon>rosids</taxon>
        <taxon>malvids</taxon>
        <taxon>Brassicales</taxon>
        <taxon>Brassicaceae</taxon>
        <taxon>Camelineae</taxon>
        <taxon>Arabidopsis</taxon>
    </lineage>
</organism>
<sequence length="169" mass="19301">MKFTGKSNLTATLPATVPNIRDIHRRRARKPSFTRQRRSGVSVRRLSRPETPQLKSKVEDQNIERCGGVEDGDNEDDDCNKMRCQERSRSVRPDTVRKLAAGVWRLRVPDAVSSGGDKRSKDRLRFQETAGPAGNLGPLFYYHHHDDKHSGFQSNNSRNKHSRFLCKVC</sequence>
<dbReference type="AlphaFoldDB" id="Q9LTQ9"/>
<reference evidence="2" key="1">
    <citation type="journal article" date="2000" name="DNA Res.">
        <title>Structural analysis of Arabidopsis thaliana chromosome 3. I. Sequence features of the regions of 4,504,864 bp covered by sixty P1 and TAC clones.</title>
        <authorList>
            <person name="Sato S."/>
            <person name="Nakamura Y."/>
            <person name="Kaneko T."/>
            <person name="Katoh T."/>
            <person name="Asamizu E."/>
            <person name="Tabata S."/>
        </authorList>
    </citation>
    <scope>NUCLEOTIDE SEQUENCE [LARGE SCALE GENOMIC DNA]</scope>
</reference>
<name>Q9LTQ9_ARATH</name>
<protein>
    <submittedName>
        <fullName evidence="2">Uncharacterized protein</fullName>
    </submittedName>
</protein>
<dbReference type="EMBL" id="AB024036">
    <property type="protein sequence ID" value="BAB02815.1"/>
    <property type="molecule type" value="Genomic_DNA"/>
</dbReference>
<feature type="compositionally biased region" description="Basic residues" evidence="1">
    <location>
        <begin position="27"/>
        <end position="38"/>
    </location>
</feature>
<dbReference type="TAIR" id="AT3G20350"/>
<proteinExistence type="predicted"/>